<organism evidence="2 3">
    <name type="scientific">Citrobacter amalonaticus</name>
    <dbReference type="NCBI Taxonomy" id="35703"/>
    <lineage>
        <taxon>Bacteria</taxon>
        <taxon>Pseudomonadati</taxon>
        <taxon>Pseudomonadota</taxon>
        <taxon>Gammaproteobacteria</taxon>
        <taxon>Enterobacterales</taxon>
        <taxon>Enterobacteriaceae</taxon>
        <taxon>Citrobacter</taxon>
    </lineage>
</organism>
<name>A0AAX2BQ14_CITAM</name>
<protein>
    <recommendedName>
        <fullName evidence="4">DUF5611 domain-containing protein</fullName>
    </recommendedName>
</protein>
<accession>A0AAX2BQ14</accession>
<proteinExistence type="predicted"/>
<dbReference type="RefSeq" id="WP_047463494.1">
    <property type="nucleotide sequence ID" value="NZ_LT556085.1"/>
</dbReference>
<feature type="compositionally biased region" description="Basic and acidic residues" evidence="1">
    <location>
        <begin position="81"/>
        <end position="95"/>
    </location>
</feature>
<dbReference type="EMBL" id="LT556085">
    <property type="protein sequence ID" value="SBA30843.1"/>
    <property type="molecule type" value="Genomic_DNA"/>
</dbReference>
<evidence type="ECO:0000313" key="2">
    <source>
        <dbReference type="EMBL" id="SBA30843.1"/>
    </source>
</evidence>
<feature type="region of interest" description="Disordered" evidence="1">
    <location>
        <begin position="73"/>
        <end position="95"/>
    </location>
</feature>
<sequence length="95" mass="10898">MSKYLVKVRSFINGKLHEPGDEVEFVGKAGSNLELITGENAVHKEVEKEPSSEELLELDQLRDIYEEMFGERPHKNTSAKTLKEKIDERRKELGV</sequence>
<reference evidence="2 3" key="1">
    <citation type="submission" date="2016-04" db="EMBL/GenBank/DDBJ databases">
        <authorList>
            <person name="Regsiter A."/>
            <person name="William W."/>
        </authorList>
    </citation>
    <scope>NUCLEOTIDE SEQUENCE [LARGE SCALE GENOMIC DNA]</scope>
    <source>
        <strain evidence="2 3">92</strain>
    </source>
</reference>
<dbReference type="AlphaFoldDB" id="A0AAX2BQ14"/>
<evidence type="ECO:0000256" key="1">
    <source>
        <dbReference type="SAM" id="MobiDB-lite"/>
    </source>
</evidence>
<evidence type="ECO:0000313" key="3">
    <source>
        <dbReference type="Proteomes" id="UP000245995"/>
    </source>
</evidence>
<gene>
    <name evidence="2" type="ORF">CITRO92_4591</name>
</gene>
<evidence type="ECO:0008006" key="4">
    <source>
        <dbReference type="Google" id="ProtNLM"/>
    </source>
</evidence>
<dbReference type="Proteomes" id="UP000245995">
    <property type="component" value="Chromosome CITRO92"/>
</dbReference>